<feature type="transmembrane region" description="Helical" evidence="6">
    <location>
        <begin position="99"/>
        <end position="124"/>
    </location>
</feature>
<dbReference type="InParanoid" id="A0A803K1H5"/>
<keyword evidence="4 6" id="KW-1133">Transmembrane helix</keyword>
<evidence type="ECO:0000256" key="3">
    <source>
        <dbReference type="ARBA" id="ARBA00022692"/>
    </source>
</evidence>
<dbReference type="Pfam" id="PF10277">
    <property type="entry name" value="Frag1"/>
    <property type="match status" value="1"/>
</dbReference>
<evidence type="ECO:0000313" key="8">
    <source>
        <dbReference type="Ensembl" id="ENSXETP00000114167"/>
    </source>
</evidence>
<reference evidence="8" key="2">
    <citation type="submission" date="2021-03" db="UniProtKB">
        <authorList>
            <consortium name="Ensembl"/>
        </authorList>
    </citation>
    <scope>IDENTIFICATION</scope>
</reference>
<dbReference type="AlphaFoldDB" id="A0A803K1H5"/>
<protein>
    <recommendedName>
        <fullName evidence="7">CWH43-like N-terminal domain-containing protein</fullName>
    </recommendedName>
</protein>
<feature type="transmembrane region" description="Helical" evidence="6">
    <location>
        <begin position="30"/>
        <end position="49"/>
    </location>
</feature>
<name>A0A803K1H5_XENTR</name>
<feature type="transmembrane region" description="Helical" evidence="6">
    <location>
        <begin position="61"/>
        <end position="79"/>
    </location>
</feature>
<dbReference type="InterPro" id="IPR050911">
    <property type="entry name" value="DRAM/TMEM150_Autophagy_Mod"/>
</dbReference>
<reference evidence="8" key="1">
    <citation type="journal article" date="2010" name="Science">
        <title>The genome of the Western clawed frog Xenopus tropicalis.</title>
        <authorList>
            <person name="Hellsten U."/>
            <person name="Harland R.M."/>
            <person name="Gilchrist M.J."/>
            <person name="Hendrix D."/>
            <person name="Jurka J."/>
            <person name="Kapitonov V."/>
            <person name="Ovcharenko I."/>
            <person name="Putnam N.H."/>
            <person name="Shu S."/>
            <person name="Taher L."/>
            <person name="Blitz I.L."/>
            <person name="Blumberg B."/>
            <person name="Dichmann D.S."/>
            <person name="Dubchak I."/>
            <person name="Amaya E."/>
            <person name="Detter J.C."/>
            <person name="Fletcher R."/>
            <person name="Gerhard D.S."/>
            <person name="Goodstein D."/>
            <person name="Graves T."/>
            <person name="Grigoriev I.V."/>
            <person name="Grimwood J."/>
            <person name="Kawashima T."/>
            <person name="Lindquist E."/>
            <person name="Lucas S.M."/>
            <person name="Mead P.E."/>
            <person name="Mitros T."/>
            <person name="Ogino H."/>
            <person name="Ohta Y."/>
            <person name="Poliakov A.V."/>
            <person name="Pollet N."/>
            <person name="Robert J."/>
            <person name="Salamov A."/>
            <person name="Sater A.K."/>
            <person name="Schmutz J."/>
            <person name="Terry A."/>
            <person name="Vize P.D."/>
            <person name="Warren W.C."/>
            <person name="Wells D."/>
            <person name="Wills A."/>
            <person name="Wilson R.K."/>
            <person name="Zimmerman L.B."/>
            <person name="Zorn A.M."/>
            <person name="Grainger R."/>
            <person name="Grammer T."/>
            <person name="Khokha M.K."/>
            <person name="Richardson P.M."/>
            <person name="Rokhsar D.S."/>
        </authorList>
    </citation>
    <scope>NUCLEOTIDE SEQUENCE [LARGE SCALE GENOMIC DNA]</scope>
    <source>
        <strain evidence="8">Nigerian</strain>
    </source>
</reference>
<accession>A0A803K1H5</accession>
<evidence type="ECO:0000256" key="4">
    <source>
        <dbReference type="ARBA" id="ARBA00022989"/>
    </source>
</evidence>
<feature type="transmembrane region" description="Helical" evidence="6">
    <location>
        <begin position="144"/>
        <end position="164"/>
    </location>
</feature>
<evidence type="ECO:0000256" key="1">
    <source>
        <dbReference type="ARBA" id="ARBA00004127"/>
    </source>
</evidence>
<comment type="similarity">
    <text evidence="2">Belongs to the DRAM/TMEM150 family.</text>
</comment>
<evidence type="ECO:0000259" key="7">
    <source>
        <dbReference type="Pfam" id="PF10277"/>
    </source>
</evidence>
<evidence type="ECO:0000256" key="2">
    <source>
        <dbReference type="ARBA" id="ARBA00006565"/>
    </source>
</evidence>
<sequence length="190" mass="21298">MHIICAYVGGATMYARYTLLRQRRADKKRTGANITQLVLGLLAILAYVMENNFPVLVFREVHIAGVLAATVCASAYTLINTVISYRAPPEEDSRIKCHLRLAISLAVILVLGLDSTFDIIFVWIKPTSVQIYEIIDSLRVISEWLSTVIFYGFLATFGPDFKVFGLRIPKNMEEDWFYITASPAGDVEAN</sequence>
<dbReference type="GO" id="GO:0012505">
    <property type="term" value="C:endomembrane system"/>
    <property type="evidence" value="ECO:0007669"/>
    <property type="project" value="UniProtKB-SubCell"/>
</dbReference>
<evidence type="ECO:0000256" key="6">
    <source>
        <dbReference type="SAM" id="Phobius"/>
    </source>
</evidence>
<proteinExistence type="inferred from homology"/>
<dbReference type="Ensembl" id="ENSXETT00000109360">
    <property type="protein sequence ID" value="ENSXETP00000114167"/>
    <property type="gene ID" value="ENSXETG00000042289"/>
</dbReference>
<feature type="domain" description="CWH43-like N-terminal" evidence="7">
    <location>
        <begin position="3"/>
        <end position="162"/>
    </location>
</feature>
<organism evidence="8">
    <name type="scientific">Xenopus tropicalis</name>
    <name type="common">Western clawed frog</name>
    <name type="synonym">Silurana tropicalis</name>
    <dbReference type="NCBI Taxonomy" id="8364"/>
    <lineage>
        <taxon>Eukaryota</taxon>
        <taxon>Metazoa</taxon>
        <taxon>Chordata</taxon>
        <taxon>Craniata</taxon>
        <taxon>Vertebrata</taxon>
        <taxon>Euteleostomi</taxon>
        <taxon>Amphibia</taxon>
        <taxon>Batrachia</taxon>
        <taxon>Anura</taxon>
        <taxon>Pipoidea</taxon>
        <taxon>Pipidae</taxon>
        <taxon>Xenopodinae</taxon>
        <taxon>Xenopus</taxon>
        <taxon>Silurana</taxon>
    </lineage>
</organism>
<dbReference type="PANTHER" id="PTHR21324">
    <property type="entry name" value="FASTING-INDUCIBLE INTEGRAL MEMBRANE PROTEIN TM6P1-RELATED"/>
    <property type="match status" value="1"/>
</dbReference>
<keyword evidence="5 6" id="KW-0472">Membrane</keyword>
<keyword evidence="3 6" id="KW-0812">Transmembrane</keyword>
<dbReference type="InterPro" id="IPR019402">
    <property type="entry name" value="CWH43_N"/>
</dbReference>
<comment type="subcellular location">
    <subcellularLocation>
        <location evidence="1">Endomembrane system</location>
        <topology evidence="1">Multi-pass membrane protein</topology>
    </subcellularLocation>
</comment>
<evidence type="ECO:0000256" key="5">
    <source>
        <dbReference type="ARBA" id="ARBA00023136"/>
    </source>
</evidence>
<dbReference type="PANTHER" id="PTHR21324:SF20">
    <property type="entry name" value="DNA DAMAGE-REGULATED AUTOPHAGY MODULATOR PROTEIN 1"/>
    <property type="match status" value="1"/>
</dbReference>